<name>A0A0D3K4Q0_EMIH1</name>
<sequence length="128" mass="13198">MADVPNAAPVACVLAGHGLFLLGCGWYGAKISGWTAMHSLYAGAGGGAALGVCGLLTVGGTRKLYMIGVHVGLLLQLAFSAVFGLQAWRSYGVPAKADRFPLFVVMCGGSVLALGLMRAFKPKAKEKK</sequence>
<keyword evidence="1" id="KW-1133">Transmembrane helix</keyword>
<feature type="transmembrane region" description="Helical" evidence="1">
    <location>
        <begin position="100"/>
        <end position="120"/>
    </location>
</feature>
<dbReference type="Proteomes" id="UP000013827">
    <property type="component" value="Unassembled WGS sequence"/>
</dbReference>
<reference evidence="3" key="1">
    <citation type="journal article" date="2013" name="Nature">
        <title>Pan genome of the phytoplankton Emiliania underpins its global distribution.</title>
        <authorList>
            <person name="Read B.A."/>
            <person name="Kegel J."/>
            <person name="Klute M.J."/>
            <person name="Kuo A."/>
            <person name="Lefebvre S.C."/>
            <person name="Maumus F."/>
            <person name="Mayer C."/>
            <person name="Miller J."/>
            <person name="Monier A."/>
            <person name="Salamov A."/>
            <person name="Young J."/>
            <person name="Aguilar M."/>
            <person name="Claverie J.M."/>
            <person name="Frickenhaus S."/>
            <person name="Gonzalez K."/>
            <person name="Herman E.K."/>
            <person name="Lin Y.C."/>
            <person name="Napier J."/>
            <person name="Ogata H."/>
            <person name="Sarno A.F."/>
            <person name="Shmutz J."/>
            <person name="Schroeder D."/>
            <person name="de Vargas C."/>
            <person name="Verret F."/>
            <person name="von Dassow P."/>
            <person name="Valentin K."/>
            <person name="Van de Peer Y."/>
            <person name="Wheeler G."/>
            <person name="Dacks J.B."/>
            <person name="Delwiche C.F."/>
            <person name="Dyhrman S.T."/>
            <person name="Glockner G."/>
            <person name="John U."/>
            <person name="Richards T."/>
            <person name="Worden A.Z."/>
            <person name="Zhang X."/>
            <person name="Grigoriev I.V."/>
            <person name="Allen A.E."/>
            <person name="Bidle K."/>
            <person name="Borodovsky M."/>
            <person name="Bowler C."/>
            <person name="Brownlee C."/>
            <person name="Cock J.M."/>
            <person name="Elias M."/>
            <person name="Gladyshev V.N."/>
            <person name="Groth M."/>
            <person name="Guda C."/>
            <person name="Hadaegh A."/>
            <person name="Iglesias-Rodriguez M.D."/>
            <person name="Jenkins J."/>
            <person name="Jones B.M."/>
            <person name="Lawson T."/>
            <person name="Leese F."/>
            <person name="Lindquist E."/>
            <person name="Lobanov A."/>
            <person name="Lomsadze A."/>
            <person name="Malik S.B."/>
            <person name="Marsh M.E."/>
            <person name="Mackinder L."/>
            <person name="Mock T."/>
            <person name="Mueller-Roeber B."/>
            <person name="Pagarete A."/>
            <person name="Parker M."/>
            <person name="Probert I."/>
            <person name="Quesneville H."/>
            <person name="Raines C."/>
            <person name="Rensing S.A."/>
            <person name="Riano-Pachon D.M."/>
            <person name="Richier S."/>
            <person name="Rokitta S."/>
            <person name="Shiraiwa Y."/>
            <person name="Soanes D.M."/>
            <person name="van der Giezen M."/>
            <person name="Wahlund T.M."/>
            <person name="Williams B."/>
            <person name="Wilson W."/>
            <person name="Wolfe G."/>
            <person name="Wurch L.L."/>
        </authorList>
    </citation>
    <scope>NUCLEOTIDE SEQUENCE</scope>
</reference>
<evidence type="ECO:0000256" key="1">
    <source>
        <dbReference type="SAM" id="Phobius"/>
    </source>
</evidence>
<dbReference type="GeneID" id="17276009"/>
<proteinExistence type="predicted"/>
<protein>
    <submittedName>
        <fullName evidence="2">Uncharacterized protein</fullName>
    </submittedName>
</protein>
<keyword evidence="1" id="KW-0472">Membrane</keyword>
<evidence type="ECO:0000313" key="2">
    <source>
        <dbReference type="EnsemblProtists" id="EOD30735"/>
    </source>
</evidence>
<dbReference type="RefSeq" id="XP_005783164.1">
    <property type="nucleotide sequence ID" value="XM_005783107.1"/>
</dbReference>
<dbReference type="PaxDb" id="2903-EOD30735"/>
<feature type="transmembrane region" description="Helical" evidence="1">
    <location>
        <begin position="40"/>
        <end position="58"/>
    </location>
</feature>
<keyword evidence="1" id="KW-0812">Transmembrane</keyword>
<reference evidence="2" key="2">
    <citation type="submission" date="2024-10" db="UniProtKB">
        <authorList>
            <consortium name="EnsemblProtists"/>
        </authorList>
    </citation>
    <scope>IDENTIFICATION</scope>
</reference>
<dbReference type="AlphaFoldDB" id="A0A0D3K4Q0"/>
<evidence type="ECO:0000313" key="3">
    <source>
        <dbReference type="Proteomes" id="UP000013827"/>
    </source>
</evidence>
<dbReference type="EnsemblProtists" id="EOD30735">
    <property type="protein sequence ID" value="EOD30735"/>
    <property type="gene ID" value="EMIHUDRAFT_232552"/>
</dbReference>
<accession>A0A0D3K4Q0</accession>
<keyword evidence="3" id="KW-1185">Reference proteome</keyword>
<feature type="transmembrane region" description="Helical" evidence="1">
    <location>
        <begin position="65"/>
        <end position="88"/>
    </location>
</feature>
<feature type="transmembrane region" description="Helical" evidence="1">
    <location>
        <begin position="7"/>
        <end position="28"/>
    </location>
</feature>
<dbReference type="HOGENOM" id="CLU_1963739_0_0_1"/>
<organism evidence="2 3">
    <name type="scientific">Emiliania huxleyi (strain CCMP1516)</name>
    <dbReference type="NCBI Taxonomy" id="280463"/>
    <lineage>
        <taxon>Eukaryota</taxon>
        <taxon>Haptista</taxon>
        <taxon>Haptophyta</taxon>
        <taxon>Prymnesiophyceae</taxon>
        <taxon>Isochrysidales</taxon>
        <taxon>Noelaerhabdaceae</taxon>
        <taxon>Emiliania</taxon>
    </lineage>
</organism>
<dbReference type="KEGG" id="ehx:EMIHUDRAFT_232552"/>